<keyword evidence="4" id="KW-1185">Reference proteome</keyword>
<feature type="compositionally biased region" description="Acidic residues" evidence="1">
    <location>
        <begin position="791"/>
        <end position="803"/>
    </location>
</feature>
<evidence type="ECO:0000256" key="2">
    <source>
        <dbReference type="SAM" id="Phobius"/>
    </source>
</evidence>
<feature type="compositionally biased region" description="Polar residues" evidence="1">
    <location>
        <begin position="478"/>
        <end position="501"/>
    </location>
</feature>
<evidence type="ECO:0000313" key="3">
    <source>
        <dbReference type="EMBL" id="GJE91068.1"/>
    </source>
</evidence>
<feature type="region of interest" description="Disordered" evidence="1">
    <location>
        <begin position="964"/>
        <end position="983"/>
    </location>
</feature>
<evidence type="ECO:0000256" key="1">
    <source>
        <dbReference type="SAM" id="MobiDB-lite"/>
    </source>
</evidence>
<reference evidence="3 4" key="1">
    <citation type="submission" date="2021-08" db="EMBL/GenBank/DDBJ databases">
        <title>Draft Genome Sequence of Phanerochaete sordida strain YK-624.</title>
        <authorList>
            <person name="Mori T."/>
            <person name="Dohra H."/>
            <person name="Suzuki T."/>
            <person name="Kawagishi H."/>
            <person name="Hirai H."/>
        </authorList>
    </citation>
    <scope>NUCLEOTIDE SEQUENCE [LARGE SCALE GENOMIC DNA]</scope>
    <source>
        <strain evidence="3 4">YK-624</strain>
    </source>
</reference>
<feature type="region of interest" description="Disordered" evidence="1">
    <location>
        <begin position="422"/>
        <end position="504"/>
    </location>
</feature>
<feature type="region of interest" description="Disordered" evidence="1">
    <location>
        <begin position="776"/>
        <end position="930"/>
    </location>
</feature>
<feature type="region of interest" description="Disordered" evidence="1">
    <location>
        <begin position="1123"/>
        <end position="1164"/>
    </location>
</feature>
<proteinExistence type="predicted"/>
<feature type="compositionally biased region" description="Acidic residues" evidence="1">
    <location>
        <begin position="855"/>
        <end position="867"/>
    </location>
</feature>
<dbReference type="OrthoDB" id="10684502at2759"/>
<feature type="region of interest" description="Disordered" evidence="1">
    <location>
        <begin position="563"/>
        <end position="599"/>
    </location>
</feature>
<feature type="compositionally biased region" description="Acidic residues" evidence="1">
    <location>
        <begin position="964"/>
        <end position="975"/>
    </location>
</feature>
<keyword evidence="2" id="KW-0812">Transmembrane</keyword>
<protein>
    <submittedName>
        <fullName evidence="3">Uncharacterized protein</fullName>
    </submittedName>
</protein>
<keyword evidence="2" id="KW-0472">Membrane</keyword>
<feature type="compositionally biased region" description="Basic and acidic residues" evidence="1">
    <location>
        <begin position="564"/>
        <end position="580"/>
    </location>
</feature>
<keyword evidence="2" id="KW-1133">Transmembrane helix</keyword>
<sequence>MPFAVLLSAYSRAVLQTFLAVFFGAYLPRRIFRTKTLPAIQRPKYPQLPSYPGQDQEETEVKSAQKPTPILLIEAPPPPHIAGCFPTNVSRNDPFTLWLSSYFVDALNDGRVPLQEVESVTHSVAVLAAYVFILTVTTFYACRRRPARHIPNLYIADLYEFLTGHPYAPDYWGRVLYNPRPDLNADSCWDAYGLSFYDPTLPTDVETLITENTSSSSGTATPDEGARYAAWIDPGKLERFTDWMVRLGFTDVRTSMEDISPPDEHPDAMLVDFRYSAKNASQEIFMKSIMRFVKPSDVPKDRTDFIFWDLGEDCFRAFEAHFTANGVPVVPALDQASPKSAPLVIDIEAASSPPSSTSTALPDLDAFSDVGSPTAGSPNWLENAFPSLEKYTSALTSPAGDAPMSASLVVVAEDSDAIEVTPPLAVEQSDHEDDGNASPDSDVVPDATLLPPDEQLPESEATEPSIMEEAATPACHTSVDSSAGHSSEAQWPSQSINTSQEPGEVDLTDSLYEDEDAMSTVAPSAMEESWTEHLSESMYGQAPETDLAAMDDGDFVDISAELEPETHTEPEPSAEPREDPDALAPEDEETNAVSTRSPVSEPAAFDIFRVIEETHAAASEPVIDAVEDVSLKSPESGAVDAPVVEDVHSLLDVFDEDLSFEAADATEQDDLDEDSTVGTMLDVLPDDDESRVEPIRSAVENITPEIEAVAYPLAEEFEIADDSTVEEGNSVDAAGPTDSELVDGSLVAQESHGPEELSDIRTPEESALVEDIELTAQSESVESAAQSSAQADDEIMAEIEPPTDDAPIVEDTPIEDMLAVEDTPTPEDAPVLEVTDQEVVTPVGTTSDIEVTPSDADDIDLSTEPEVEATATETETEDAPMSGATEDEAVDTHGAAVPQDHTDDAAEDLTELQETEVATADAPSDEVAEDTNGADIVEEVMCAAEEEPVDIAVAEPDVQQAEDIVSEDQVDEQTAEDLTSVAAGEDVGVVEVVSQPLDAEPAPVEDATVEPVEHADTLMVEEAAEDCTAFLSQDGNAQVTEGGTEGPMDASSLAVDDVDPATVPLPDDLDQDLLVSTEATADINPATVPLPEDQDDDLAVPSQPATPLIEDAELVDVADELEPANETDGYTENTTEVTEPATNVSTTPSDEEVPTSSVPEISVPSMDASIGTLLDAAANSMWSLPAREEFEATIEDEAHDA</sequence>
<dbReference type="EMBL" id="BPQB01000019">
    <property type="protein sequence ID" value="GJE91068.1"/>
    <property type="molecule type" value="Genomic_DNA"/>
</dbReference>
<organism evidence="3 4">
    <name type="scientific">Phanerochaete sordida</name>
    <dbReference type="NCBI Taxonomy" id="48140"/>
    <lineage>
        <taxon>Eukaryota</taxon>
        <taxon>Fungi</taxon>
        <taxon>Dikarya</taxon>
        <taxon>Basidiomycota</taxon>
        <taxon>Agaricomycotina</taxon>
        <taxon>Agaricomycetes</taxon>
        <taxon>Polyporales</taxon>
        <taxon>Phanerochaetaceae</taxon>
        <taxon>Phanerochaete</taxon>
    </lineage>
</organism>
<comment type="caution">
    <text evidence="3">The sequence shown here is derived from an EMBL/GenBank/DDBJ whole genome shotgun (WGS) entry which is preliminary data.</text>
</comment>
<name>A0A9P3G824_9APHY</name>
<evidence type="ECO:0000313" key="4">
    <source>
        <dbReference type="Proteomes" id="UP000703269"/>
    </source>
</evidence>
<feature type="compositionally biased region" description="Low complexity" evidence="1">
    <location>
        <begin position="776"/>
        <end position="790"/>
    </location>
</feature>
<feature type="transmembrane region" description="Helical" evidence="2">
    <location>
        <begin position="6"/>
        <end position="27"/>
    </location>
</feature>
<feature type="compositionally biased region" description="Acidic residues" evidence="1">
    <location>
        <begin position="905"/>
        <end position="914"/>
    </location>
</feature>
<feature type="transmembrane region" description="Helical" evidence="2">
    <location>
        <begin position="120"/>
        <end position="141"/>
    </location>
</feature>
<gene>
    <name evidence="3" type="ORF">PsYK624_072160</name>
</gene>
<accession>A0A9P3G824</accession>
<feature type="compositionally biased region" description="Polar residues" evidence="1">
    <location>
        <begin position="1128"/>
        <end position="1159"/>
    </location>
</feature>
<dbReference type="AlphaFoldDB" id="A0A9P3G824"/>
<dbReference type="Proteomes" id="UP000703269">
    <property type="component" value="Unassembled WGS sequence"/>
</dbReference>